<dbReference type="Proteomes" id="UP001222325">
    <property type="component" value="Unassembled WGS sequence"/>
</dbReference>
<evidence type="ECO:0000256" key="1">
    <source>
        <dbReference type="SAM" id="SignalP"/>
    </source>
</evidence>
<protein>
    <submittedName>
        <fullName evidence="2">Uncharacterized protein</fullName>
    </submittedName>
</protein>
<keyword evidence="3" id="KW-1185">Reference proteome</keyword>
<proteinExistence type="predicted"/>
<evidence type="ECO:0000313" key="2">
    <source>
        <dbReference type="EMBL" id="KAJ7095378.1"/>
    </source>
</evidence>
<sequence>MPVSSLFPMLFALAVLRILAGAALVLALPTWEGLNSRSDFMATLVPSTTYIEVLGPPAVITTQSHLSSDVPGEPGNLTALPTAQLRGPPLFSVKQNQLWQYRNETTVYPVTILNTTLVDGVPPLQMVLGKQRSGTVTGGAWEWRGTMLRYTLGASGNGGIFYTCEGVAGIFMFLEA</sequence>
<gene>
    <name evidence="2" type="ORF">B0H15DRAFT_829310</name>
</gene>
<dbReference type="EMBL" id="JARJCN010000013">
    <property type="protein sequence ID" value="KAJ7095378.1"/>
    <property type="molecule type" value="Genomic_DNA"/>
</dbReference>
<reference evidence="2" key="1">
    <citation type="submission" date="2023-03" db="EMBL/GenBank/DDBJ databases">
        <title>Massive genome expansion in bonnet fungi (Mycena s.s.) driven by repeated elements and novel gene families across ecological guilds.</title>
        <authorList>
            <consortium name="Lawrence Berkeley National Laboratory"/>
            <person name="Harder C.B."/>
            <person name="Miyauchi S."/>
            <person name="Viragh M."/>
            <person name="Kuo A."/>
            <person name="Thoen E."/>
            <person name="Andreopoulos B."/>
            <person name="Lu D."/>
            <person name="Skrede I."/>
            <person name="Drula E."/>
            <person name="Henrissat B."/>
            <person name="Morin E."/>
            <person name="Kohler A."/>
            <person name="Barry K."/>
            <person name="LaButti K."/>
            <person name="Morin E."/>
            <person name="Salamov A."/>
            <person name="Lipzen A."/>
            <person name="Mereny Z."/>
            <person name="Hegedus B."/>
            <person name="Baldrian P."/>
            <person name="Stursova M."/>
            <person name="Weitz H."/>
            <person name="Taylor A."/>
            <person name="Grigoriev I.V."/>
            <person name="Nagy L.G."/>
            <person name="Martin F."/>
            <person name="Kauserud H."/>
        </authorList>
    </citation>
    <scope>NUCLEOTIDE SEQUENCE</scope>
    <source>
        <strain evidence="2">CBHHK173m</strain>
    </source>
</reference>
<comment type="caution">
    <text evidence="2">The sequence shown here is derived from an EMBL/GenBank/DDBJ whole genome shotgun (WGS) entry which is preliminary data.</text>
</comment>
<feature type="signal peptide" evidence="1">
    <location>
        <begin position="1"/>
        <end position="27"/>
    </location>
</feature>
<organism evidence="2 3">
    <name type="scientific">Mycena belliarum</name>
    <dbReference type="NCBI Taxonomy" id="1033014"/>
    <lineage>
        <taxon>Eukaryota</taxon>
        <taxon>Fungi</taxon>
        <taxon>Dikarya</taxon>
        <taxon>Basidiomycota</taxon>
        <taxon>Agaricomycotina</taxon>
        <taxon>Agaricomycetes</taxon>
        <taxon>Agaricomycetidae</taxon>
        <taxon>Agaricales</taxon>
        <taxon>Marasmiineae</taxon>
        <taxon>Mycenaceae</taxon>
        <taxon>Mycena</taxon>
    </lineage>
</organism>
<name>A0AAD6UFX5_9AGAR</name>
<evidence type="ECO:0000313" key="3">
    <source>
        <dbReference type="Proteomes" id="UP001222325"/>
    </source>
</evidence>
<feature type="chain" id="PRO_5041980122" evidence="1">
    <location>
        <begin position="28"/>
        <end position="176"/>
    </location>
</feature>
<dbReference type="AlphaFoldDB" id="A0AAD6UFX5"/>
<keyword evidence="1" id="KW-0732">Signal</keyword>
<accession>A0AAD6UFX5</accession>